<proteinExistence type="predicted"/>
<accession>M1WK66</accession>
<reference evidence="2 3" key="1">
    <citation type="journal article" date="2013" name="PLoS ONE">
        <title>The first genomic and proteomic characterization of a deep-sea sulfate reducer: insights into the piezophilic lifestyle of Desulfovibrio piezophilus.</title>
        <authorList>
            <person name="Pradel N."/>
            <person name="Ji B."/>
            <person name="Gimenez G."/>
            <person name="Talla E."/>
            <person name="Lenoble P."/>
            <person name="Garel M."/>
            <person name="Tamburini C."/>
            <person name="Fourquet P."/>
            <person name="Lebrun R."/>
            <person name="Bertin P."/>
            <person name="Denis Y."/>
            <person name="Pophillat M."/>
            <person name="Barbe V."/>
            <person name="Ollivier B."/>
            <person name="Dolla A."/>
        </authorList>
    </citation>
    <scope>NUCLEOTIDE SEQUENCE [LARGE SCALE GENOMIC DNA]</scope>
    <source>
        <strain evidence="3">DSM 10523 / SB164P1</strain>
    </source>
</reference>
<dbReference type="PATRIC" id="fig|879567.3.peg.1928"/>
<sequence>MIPYDTGTMFNAYVLKYPVKAAGWDIDEENNAPEGESLREHSLSGNEV</sequence>
<dbReference type="Proteomes" id="UP000011724">
    <property type="component" value="Chromosome"/>
</dbReference>
<feature type="region of interest" description="Disordered" evidence="1">
    <location>
        <begin position="28"/>
        <end position="48"/>
    </location>
</feature>
<dbReference type="HOGENOM" id="CLU_3152066_0_0_7"/>
<dbReference type="EMBL" id="FO203427">
    <property type="protein sequence ID" value="CCH49066.1"/>
    <property type="molecule type" value="Genomic_DNA"/>
</dbReference>
<evidence type="ECO:0000256" key="1">
    <source>
        <dbReference type="SAM" id="MobiDB-lite"/>
    </source>
</evidence>
<organism evidence="2 3">
    <name type="scientific">Pseudodesulfovibrio piezophilus (strain DSM 21447 / JCM 15486 / C1TLV30)</name>
    <name type="common">Desulfovibrio piezophilus</name>
    <dbReference type="NCBI Taxonomy" id="1322246"/>
    <lineage>
        <taxon>Bacteria</taxon>
        <taxon>Pseudomonadati</taxon>
        <taxon>Thermodesulfobacteriota</taxon>
        <taxon>Desulfovibrionia</taxon>
        <taxon>Desulfovibrionales</taxon>
        <taxon>Desulfovibrionaceae</taxon>
    </lineage>
</organism>
<name>M1WK66_PSEP2</name>
<gene>
    <name evidence="2" type="ordered locus">BN4_11831</name>
</gene>
<dbReference type="RefSeq" id="WP_015415110.1">
    <property type="nucleotide sequence ID" value="NC_020409.1"/>
</dbReference>
<evidence type="ECO:0000313" key="2">
    <source>
        <dbReference type="EMBL" id="CCH49066.1"/>
    </source>
</evidence>
<dbReference type="STRING" id="1322246.BN4_11831"/>
<protein>
    <submittedName>
        <fullName evidence="2">Uncharacterized protein</fullName>
    </submittedName>
</protein>
<reference evidence="3" key="2">
    <citation type="journal article" date="2013" name="Stand. Genomic Sci.">
        <title>Complete genome sequence of Desulfocapsa sulfexigens, a marine deltaproteobacterium specialized in disproportionating inorganic sulfur compounds.</title>
        <authorList>
            <person name="Finster K.W."/>
            <person name="Kjeldsen K.U."/>
            <person name="Kube M."/>
            <person name="Reinhardt R."/>
            <person name="Mussmann M."/>
            <person name="Amann R."/>
            <person name="Schreiber L."/>
        </authorList>
    </citation>
    <scope>NUCLEOTIDE SEQUENCE [LARGE SCALE GENOMIC DNA]</scope>
    <source>
        <strain evidence="3">DSM 10523 / SB164P1</strain>
    </source>
</reference>
<dbReference type="AlphaFoldDB" id="M1WK66"/>
<evidence type="ECO:0000313" key="3">
    <source>
        <dbReference type="Proteomes" id="UP000011724"/>
    </source>
</evidence>
<keyword evidence="3" id="KW-1185">Reference proteome</keyword>
<dbReference type="KEGG" id="dpi:BN4_11831"/>